<dbReference type="OrthoDB" id="3306947at2759"/>
<keyword evidence="2" id="KW-1185">Reference proteome</keyword>
<evidence type="ECO:0000313" key="1">
    <source>
        <dbReference type="EMBL" id="KJA17288.1"/>
    </source>
</evidence>
<name>A0A0D2M2A9_HYPSF</name>
<proteinExistence type="predicted"/>
<dbReference type="AlphaFoldDB" id="A0A0D2M2A9"/>
<protein>
    <submittedName>
        <fullName evidence="1">Uncharacterized protein</fullName>
    </submittedName>
</protein>
<sequence length="144" mass="16532">MIVLIDDKSLPPPPYVGLRAPDNMEARRRLNRKSLVYGFPLPDEWFEYRFCVDLDIATFDPELKEEAKRYYRATIVAHLIGLCDRMEGGKKCHPGSVQTSTVSCWFLTIGTPGCMPPLESVKKLRETLLPYGVVESPRWYPKIQ</sequence>
<reference evidence="2" key="1">
    <citation type="submission" date="2014-04" db="EMBL/GenBank/DDBJ databases">
        <title>Evolutionary Origins and Diversification of the Mycorrhizal Mutualists.</title>
        <authorList>
            <consortium name="DOE Joint Genome Institute"/>
            <consortium name="Mycorrhizal Genomics Consortium"/>
            <person name="Kohler A."/>
            <person name="Kuo A."/>
            <person name="Nagy L.G."/>
            <person name="Floudas D."/>
            <person name="Copeland A."/>
            <person name="Barry K.W."/>
            <person name="Cichocki N."/>
            <person name="Veneault-Fourrey C."/>
            <person name="LaButti K."/>
            <person name="Lindquist E.A."/>
            <person name="Lipzen A."/>
            <person name="Lundell T."/>
            <person name="Morin E."/>
            <person name="Murat C."/>
            <person name="Riley R."/>
            <person name="Ohm R."/>
            <person name="Sun H."/>
            <person name="Tunlid A."/>
            <person name="Henrissat B."/>
            <person name="Grigoriev I.V."/>
            <person name="Hibbett D.S."/>
            <person name="Martin F."/>
        </authorList>
    </citation>
    <scope>NUCLEOTIDE SEQUENCE [LARGE SCALE GENOMIC DNA]</scope>
    <source>
        <strain evidence="2">FD-334 SS-4</strain>
    </source>
</reference>
<evidence type="ECO:0000313" key="2">
    <source>
        <dbReference type="Proteomes" id="UP000054270"/>
    </source>
</evidence>
<gene>
    <name evidence="1" type="ORF">HYPSUDRAFT_46621</name>
</gene>
<dbReference type="EMBL" id="KN817606">
    <property type="protein sequence ID" value="KJA17288.1"/>
    <property type="molecule type" value="Genomic_DNA"/>
</dbReference>
<accession>A0A0D2M2A9</accession>
<dbReference type="Proteomes" id="UP000054270">
    <property type="component" value="Unassembled WGS sequence"/>
</dbReference>
<organism evidence="1 2">
    <name type="scientific">Hypholoma sublateritium (strain FD-334 SS-4)</name>
    <dbReference type="NCBI Taxonomy" id="945553"/>
    <lineage>
        <taxon>Eukaryota</taxon>
        <taxon>Fungi</taxon>
        <taxon>Dikarya</taxon>
        <taxon>Basidiomycota</taxon>
        <taxon>Agaricomycotina</taxon>
        <taxon>Agaricomycetes</taxon>
        <taxon>Agaricomycetidae</taxon>
        <taxon>Agaricales</taxon>
        <taxon>Agaricineae</taxon>
        <taxon>Strophariaceae</taxon>
        <taxon>Hypholoma</taxon>
    </lineage>
</organism>